<dbReference type="AlphaFoldDB" id="A0A9P1I4Y0"/>
<dbReference type="InterPro" id="IPR051962">
    <property type="entry name" value="Cuticlin"/>
</dbReference>
<evidence type="ECO:0000256" key="1">
    <source>
        <dbReference type="ARBA" id="ARBA00004251"/>
    </source>
</evidence>
<dbReference type="PROSITE" id="PS51034">
    <property type="entry name" value="ZP_2"/>
    <property type="match status" value="1"/>
</dbReference>
<organism evidence="11 12">
    <name type="scientific">Caenorhabditis angaria</name>
    <dbReference type="NCBI Taxonomy" id="860376"/>
    <lineage>
        <taxon>Eukaryota</taxon>
        <taxon>Metazoa</taxon>
        <taxon>Ecdysozoa</taxon>
        <taxon>Nematoda</taxon>
        <taxon>Chromadorea</taxon>
        <taxon>Rhabditida</taxon>
        <taxon>Rhabditina</taxon>
        <taxon>Rhabditomorpha</taxon>
        <taxon>Rhabditoidea</taxon>
        <taxon>Rhabditidae</taxon>
        <taxon>Peloderinae</taxon>
        <taxon>Caenorhabditis</taxon>
    </lineage>
</organism>
<dbReference type="OrthoDB" id="6139674at2759"/>
<evidence type="ECO:0000256" key="3">
    <source>
        <dbReference type="ARBA" id="ARBA00022475"/>
    </source>
</evidence>
<evidence type="ECO:0000256" key="9">
    <source>
        <dbReference type="SAM" id="SignalP"/>
    </source>
</evidence>
<feature type="chain" id="PRO_5040273362" description="ZP domain-containing protein" evidence="9">
    <location>
        <begin position="23"/>
        <end position="387"/>
    </location>
</feature>
<protein>
    <recommendedName>
        <fullName evidence="10">ZP domain-containing protein</fullName>
    </recommendedName>
</protein>
<keyword evidence="4 8" id="KW-0812">Transmembrane</keyword>
<feature type="transmembrane region" description="Helical" evidence="8">
    <location>
        <begin position="345"/>
        <end position="369"/>
    </location>
</feature>
<dbReference type="GO" id="GO:0042302">
    <property type="term" value="F:structural constituent of cuticle"/>
    <property type="evidence" value="ECO:0007669"/>
    <property type="project" value="UniProtKB-KW"/>
</dbReference>
<feature type="domain" description="ZP" evidence="10">
    <location>
        <begin position="40"/>
        <end position="278"/>
    </location>
</feature>
<dbReference type="SMART" id="SM00241">
    <property type="entry name" value="ZP"/>
    <property type="match status" value="1"/>
</dbReference>
<dbReference type="InterPro" id="IPR001507">
    <property type="entry name" value="ZP_dom"/>
</dbReference>
<evidence type="ECO:0000313" key="12">
    <source>
        <dbReference type="Proteomes" id="UP001152747"/>
    </source>
</evidence>
<dbReference type="Proteomes" id="UP001152747">
    <property type="component" value="Unassembled WGS sequence"/>
</dbReference>
<comment type="caution">
    <text evidence="11">The sequence shown here is derived from an EMBL/GenBank/DDBJ whole genome shotgun (WGS) entry which is preliminary data.</text>
</comment>
<dbReference type="GO" id="GO:0005886">
    <property type="term" value="C:plasma membrane"/>
    <property type="evidence" value="ECO:0007669"/>
    <property type="project" value="UniProtKB-SubCell"/>
</dbReference>
<evidence type="ECO:0000256" key="8">
    <source>
        <dbReference type="SAM" id="Phobius"/>
    </source>
</evidence>
<evidence type="ECO:0000313" key="11">
    <source>
        <dbReference type="EMBL" id="CAI5438403.1"/>
    </source>
</evidence>
<accession>A0A9P1I4Y0</accession>
<keyword evidence="5 9" id="KW-0732">Signal</keyword>
<dbReference type="InterPro" id="IPR057475">
    <property type="entry name" value="CUT_C"/>
</dbReference>
<keyword evidence="6 8" id="KW-1133">Transmembrane helix</keyword>
<dbReference type="EMBL" id="CANHGI010000001">
    <property type="protein sequence ID" value="CAI5438403.1"/>
    <property type="molecule type" value="Genomic_DNA"/>
</dbReference>
<evidence type="ECO:0000256" key="7">
    <source>
        <dbReference type="ARBA" id="ARBA00023136"/>
    </source>
</evidence>
<dbReference type="InterPro" id="IPR056953">
    <property type="entry name" value="CUT_N"/>
</dbReference>
<keyword evidence="7 8" id="KW-0472">Membrane</keyword>
<feature type="signal peptide" evidence="9">
    <location>
        <begin position="1"/>
        <end position="22"/>
    </location>
</feature>
<comment type="subcellular location">
    <subcellularLocation>
        <location evidence="1">Cell membrane</location>
        <topology evidence="1">Single-pass type I membrane protein</topology>
    </subcellularLocation>
</comment>
<keyword evidence="12" id="KW-1185">Reference proteome</keyword>
<dbReference type="PANTHER" id="PTHR22907:SF32">
    <property type="entry name" value="ZP DOMAIN-CONTAINING PROTEIN"/>
    <property type="match status" value="1"/>
</dbReference>
<gene>
    <name evidence="11" type="ORF">CAMP_LOCUS1040</name>
</gene>
<evidence type="ECO:0000256" key="5">
    <source>
        <dbReference type="ARBA" id="ARBA00022729"/>
    </source>
</evidence>
<dbReference type="Gene3D" id="2.60.40.4100">
    <property type="entry name" value="Zona pellucida, ZP-C domain"/>
    <property type="match status" value="1"/>
</dbReference>
<dbReference type="InterPro" id="IPR042235">
    <property type="entry name" value="ZP-C_dom"/>
</dbReference>
<evidence type="ECO:0000256" key="2">
    <source>
        <dbReference type="ARBA" id="ARBA00022460"/>
    </source>
</evidence>
<dbReference type="Pfam" id="PF25057">
    <property type="entry name" value="CUT_N"/>
    <property type="match status" value="1"/>
</dbReference>
<reference evidence="11" key="1">
    <citation type="submission" date="2022-11" db="EMBL/GenBank/DDBJ databases">
        <authorList>
            <person name="Kikuchi T."/>
        </authorList>
    </citation>
    <scope>NUCLEOTIDE SEQUENCE</scope>
    <source>
        <strain evidence="11">PS1010</strain>
    </source>
</reference>
<evidence type="ECO:0000256" key="6">
    <source>
        <dbReference type="ARBA" id="ARBA00022989"/>
    </source>
</evidence>
<evidence type="ECO:0000259" key="10">
    <source>
        <dbReference type="PROSITE" id="PS51034"/>
    </source>
</evidence>
<dbReference type="Pfam" id="PF25301">
    <property type="entry name" value="CUT_C"/>
    <property type="match status" value="1"/>
</dbReference>
<dbReference type="PANTHER" id="PTHR22907">
    <property type="entry name" value="GH04558P"/>
    <property type="match status" value="1"/>
</dbReference>
<name>A0A9P1I4Y0_9PELO</name>
<keyword evidence="2" id="KW-0193">Cuticle</keyword>
<keyword evidence="3" id="KW-1003">Cell membrane</keyword>
<proteinExistence type="predicted"/>
<evidence type="ECO:0000256" key="4">
    <source>
        <dbReference type="ARBA" id="ARBA00022692"/>
    </source>
</evidence>
<sequence>MSSSTFLTCCLLIISSYYFVESQAPVNYIDNSIIGVPKVICAENDLALDIVTSKPFRGNIFVKGRAKDKSCRQSYANNGTNSYSLPLGKCGMQRLRSANPRGVNFMVTVIVSFHPAGFITKNDRAFHVKCFYMEPDEIVTQNIDVSMIPTTELSDSMAMPKCEYSVRRDGPNGPTLTYANVGDIVFHVWECTPADMGMLVKKCFVTDGDGEDHAVVDFDGCATDPFLLSELSYDGSLMRAHASSQVFKYADSNQLYFTCQIRLCQKQMGMCQEVTPPKCGVRQLEENDEEVLTLTSNSTRNKREIEDGIETRNDLEIDVATAELLVLDPSDRGLLAPSPFCVPRLLLPMLPLFLITVISLTVVSTALVIRRQNLKKNLDVINSTPYF</sequence>